<feature type="region of interest" description="Disordered" evidence="1">
    <location>
        <begin position="1"/>
        <end position="27"/>
    </location>
</feature>
<organism evidence="2 3">
    <name type="scientific">Ilex paraguariensis</name>
    <name type="common">yerba mate</name>
    <dbReference type="NCBI Taxonomy" id="185542"/>
    <lineage>
        <taxon>Eukaryota</taxon>
        <taxon>Viridiplantae</taxon>
        <taxon>Streptophyta</taxon>
        <taxon>Embryophyta</taxon>
        <taxon>Tracheophyta</taxon>
        <taxon>Spermatophyta</taxon>
        <taxon>Magnoliopsida</taxon>
        <taxon>eudicotyledons</taxon>
        <taxon>Gunneridae</taxon>
        <taxon>Pentapetalae</taxon>
        <taxon>asterids</taxon>
        <taxon>campanulids</taxon>
        <taxon>Aquifoliales</taxon>
        <taxon>Aquifoliaceae</taxon>
        <taxon>Ilex</taxon>
    </lineage>
</organism>
<sequence>MEDFQKSYIFSHPSSYSQSSSSSSNQHPLSISAECWLAAENFTQQILFVIQPTIISEHKRMQVIHYVQKLLRDKYGIEVRNLLPYFLPKTVENNGEPFFSYDSFPACL</sequence>
<proteinExistence type="predicted"/>
<dbReference type="EMBL" id="CAUOFW020003547">
    <property type="protein sequence ID" value="CAK9160585.1"/>
    <property type="molecule type" value="Genomic_DNA"/>
</dbReference>
<feature type="compositionally biased region" description="Low complexity" evidence="1">
    <location>
        <begin position="7"/>
        <end position="27"/>
    </location>
</feature>
<evidence type="ECO:0000313" key="2">
    <source>
        <dbReference type="EMBL" id="CAK9160585.1"/>
    </source>
</evidence>
<evidence type="ECO:0000256" key="1">
    <source>
        <dbReference type="SAM" id="MobiDB-lite"/>
    </source>
</evidence>
<comment type="caution">
    <text evidence="2">The sequence shown here is derived from an EMBL/GenBank/DDBJ whole genome shotgun (WGS) entry which is preliminary data.</text>
</comment>
<dbReference type="InterPro" id="IPR058921">
    <property type="entry name" value="PAP/OAS1-rel"/>
</dbReference>
<protein>
    <submittedName>
        <fullName evidence="2">Uncharacterized protein</fullName>
    </submittedName>
</protein>
<dbReference type="AlphaFoldDB" id="A0ABC8SUJ7"/>
<name>A0ABC8SUJ7_9AQUA</name>
<accession>A0ABC8SUJ7</accession>
<keyword evidence="3" id="KW-1185">Reference proteome</keyword>
<reference evidence="2 3" key="1">
    <citation type="submission" date="2024-02" db="EMBL/GenBank/DDBJ databases">
        <authorList>
            <person name="Vignale AGUSTIN F."/>
            <person name="Sosa J E."/>
            <person name="Modenutti C."/>
        </authorList>
    </citation>
    <scope>NUCLEOTIDE SEQUENCE [LARGE SCALE GENOMIC DNA]</scope>
</reference>
<evidence type="ECO:0000313" key="3">
    <source>
        <dbReference type="Proteomes" id="UP001642360"/>
    </source>
</evidence>
<dbReference type="Proteomes" id="UP001642360">
    <property type="component" value="Unassembled WGS sequence"/>
</dbReference>
<dbReference type="PANTHER" id="PTHR45979">
    <property type="entry name" value="PAP/OAS1 SUBSTRATE-BINDING DOMAIN SUPERFAMILY"/>
    <property type="match status" value="1"/>
</dbReference>
<gene>
    <name evidence="2" type="ORF">ILEXP_LOCUS29358</name>
</gene>
<dbReference type="PANTHER" id="PTHR45979:SF6">
    <property type="entry name" value="NUCLEOTIDYLTRANSFERASE DOMAIN PROTEIN"/>
    <property type="match status" value="1"/>
</dbReference>